<evidence type="ECO:0000313" key="3">
    <source>
        <dbReference type="EMBL" id="GMH20506.1"/>
    </source>
</evidence>
<dbReference type="EMBL" id="BSYO01000022">
    <property type="protein sequence ID" value="GMH20506.1"/>
    <property type="molecule type" value="Genomic_DNA"/>
</dbReference>
<dbReference type="Pfam" id="PF21730">
    <property type="entry name" value="Vma22_CCDC115"/>
    <property type="match status" value="1"/>
</dbReference>
<dbReference type="GO" id="GO:0051082">
    <property type="term" value="F:unfolded protein binding"/>
    <property type="evidence" value="ECO:0007669"/>
    <property type="project" value="TreeGrafter"/>
</dbReference>
<name>A0AAD3XYB0_NEPGR</name>
<feature type="region of interest" description="Disordered" evidence="2">
    <location>
        <begin position="1"/>
        <end position="37"/>
    </location>
</feature>
<proteinExistence type="predicted"/>
<evidence type="ECO:0000256" key="1">
    <source>
        <dbReference type="ARBA" id="ARBA00093634"/>
    </source>
</evidence>
<feature type="compositionally biased region" description="Polar residues" evidence="2">
    <location>
        <begin position="153"/>
        <end position="168"/>
    </location>
</feature>
<organism evidence="3 4">
    <name type="scientific">Nepenthes gracilis</name>
    <name type="common">Slender pitcher plant</name>
    <dbReference type="NCBI Taxonomy" id="150966"/>
    <lineage>
        <taxon>Eukaryota</taxon>
        <taxon>Viridiplantae</taxon>
        <taxon>Streptophyta</taxon>
        <taxon>Embryophyta</taxon>
        <taxon>Tracheophyta</taxon>
        <taxon>Spermatophyta</taxon>
        <taxon>Magnoliopsida</taxon>
        <taxon>eudicotyledons</taxon>
        <taxon>Gunneridae</taxon>
        <taxon>Pentapetalae</taxon>
        <taxon>Caryophyllales</taxon>
        <taxon>Nepenthaceae</taxon>
        <taxon>Nepenthes</taxon>
    </lineage>
</organism>
<accession>A0AAD3XYB0</accession>
<dbReference type="Proteomes" id="UP001279734">
    <property type="component" value="Unassembled WGS sequence"/>
</dbReference>
<dbReference type="GO" id="GO:0070072">
    <property type="term" value="P:vacuolar proton-transporting V-type ATPase complex assembly"/>
    <property type="evidence" value="ECO:0007669"/>
    <property type="project" value="InterPro"/>
</dbReference>
<feature type="region of interest" description="Disordered" evidence="2">
    <location>
        <begin position="153"/>
        <end position="174"/>
    </location>
</feature>
<reference evidence="3" key="1">
    <citation type="submission" date="2023-05" db="EMBL/GenBank/DDBJ databases">
        <title>Nepenthes gracilis genome sequencing.</title>
        <authorList>
            <person name="Fukushima K."/>
        </authorList>
    </citation>
    <scope>NUCLEOTIDE SEQUENCE</scope>
    <source>
        <strain evidence="3">SING2019-196</strain>
    </source>
</reference>
<feature type="compositionally biased region" description="Basic and acidic residues" evidence="2">
    <location>
        <begin position="1"/>
        <end position="25"/>
    </location>
</feature>
<dbReference type="PANTHER" id="PTHR31996:SF2">
    <property type="entry name" value="COILED-COIL DOMAIN-CONTAINING PROTEIN 115"/>
    <property type="match status" value="1"/>
</dbReference>
<dbReference type="InterPro" id="IPR040357">
    <property type="entry name" value="Vma22/CCDC115"/>
</dbReference>
<sequence length="235" mass="26422">MESHKESQEGGKEPESDFDGIHNSENEEQLQNQRQIQKQDDENVLNFMDSLDYYLTLMDSLSSTLREGWMELASARHSMGASRISTALLDLKFHHAATCLLVTQVDSIMEVPHFTLCKWASLTNGNSRQRKHDENETVKNANSLCARQRATSPSFELQDKSLPSNGSSLPADEQVQKERSKSLAVFGTLVSPKLRASQHSFETALETLIEVANMRSLMLFAYDQVLKNMAGKKDP</sequence>
<dbReference type="AlphaFoldDB" id="A0AAD3XYB0"/>
<evidence type="ECO:0000256" key="2">
    <source>
        <dbReference type="SAM" id="MobiDB-lite"/>
    </source>
</evidence>
<comment type="caution">
    <text evidence="3">The sequence shown here is derived from an EMBL/GenBank/DDBJ whole genome shotgun (WGS) entry which is preliminary data.</text>
</comment>
<keyword evidence="4" id="KW-1185">Reference proteome</keyword>
<protein>
    <recommendedName>
        <fullName evidence="1">Vacuolar ATPase assembly protein VMA22</fullName>
    </recommendedName>
</protein>
<evidence type="ECO:0000313" key="4">
    <source>
        <dbReference type="Proteomes" id="UP001279734"/>
    </source>
</evidence>
<gene>
    <name evidence="3" type="ORF">Nepgr_022347</name>
</gene>
<dbReference type="PANTHER" id="PTHR31996">
    <property type="entry name" value="COILED-COIL DOMAIN-CONTAINING PROTEIN 115"/>
    <property type="match status" value="1"/>
</dbReference>